<organism evidence="1 2">
    <name type="scientific">Enterobacter quasihormaechei</name>
    <dbReference type="NCBI Taxonomy" id="2529382"/>
    <lineage>
        <taxon>Bacteria</taxon>
        <taxon>Pseudomonadati</taxon>
        <taxon>Pseudomonadota</taxon>
        <taxon>Gammaproteobacteria</taxon>
        <taxon>Enterobacterales</taxon>
        <taxon>Enterobacteriaceae</taxon>
        <taxon>Enterobacter</taxon>
    </lineage>
</organism>
<dbReference type="GO" id="GO:0003677">
    <property type="term" value="F:DNA binding"/>
    <property type="evidence" value="ECO:0007669"/>
    <property type="project" value="InterPro"/>
</dbReference>
<accession>A0AAE8R178</accession>
<dbReference type="InterPro" id="IPR011010">
    <property type="entry name" value="DNA_brk_join_enz"/>
</dbReference>
<reference evidence="1 2" key="1">
    <citation type="submission" date="2019-02" db="EMBL/GenBank/DDBJ databases">
        <title>The draft genome of Enterobacter spp. strains.</title>
        <authorList>
            <person name="Wang C."/>
            <person name="Feng Y."/>
            <person name="Zong Z."/>
        </authorList>
    </citation>
    <scope>NUCLEOTIDE SEQUENCE [LARGE SCALE GENOMIC DNA]</scope>
    <source>
        <strain evidence="1 2">WCHEQ120003</strain>
    </source>
</reference>
<dbReference type="SUPFAM" id="SSF56349">
    <property type="entry name" value="DNA breaking-rejoining enzymes"/>
    <property type="match status" value="1"/>
</dbReference>
<proteinExistence type="predicted"/>
<dbReference type="EMBL" id="SJON01000001">
    <property type="protein sequence ID" value="TCB89930.1"/>
    <property type="molecule type" value="Genomic_DNA"/>
</dbReference>
<comment type="caution">
    <text evidence="1">The sequence shown here is derived from an EMBL/GenBank/DDBJ whole genome shotgun (WGS) entry which is preliminary data.</text>
</comment>
<name>A0AAE8R178_9ENTR</name>
<dbReference type="Proteomes" id="UP000291623">
    <property type="component" value="Unassembled WGS sequence"/>
</dbReference>
<protein>
    <submittedName>
        <fullName evidence="1">Integrase</fullName>
    </submittedName>
</protein>
<gene>
    <name evidence="1" type="ORF">E0L16_00205</name>
</gene>
<evidence type="ECO:0000313" key="1">
    <source>
        <dbReference type="EMBL" id="TCB89930.1"/>
    </source>
</evidence>
<evidence type="ECO:0000313" key="2">
    <source>
        <dbReference type="Proteomes" id="UP000291623"/>
    </source>
</evidence>
<dbReference type="AlphaFoldDB" id="A0AAE8R178"/>
<sequence length="72" mass="8422">MRADSILKVPQPKNKRIRRLEPHEARRLNDECPEPLKSVVEFALSTGLSRSNIINLELLQEIVRWESIEMVQ</sequence>